<organism evidence="1 2">
    <name type="scientific">Melastoma candidum</name>
    <dbReference type="NCBI Taxonomy" id="119954"/>
    <lineage>
        <taxon>Eukaryota</taxon>
        <taxon>Viridiplantae</taxon>
        <taxon>Streptophyta</taxon>
        <taxon>Embryophyta</taxon>
        <taxon>Tracheophyta</taxon>
        <taxon>Spermatophyta</taxon>
        <taxon>Magnoliopsida</taxon>
        <taxon>eudicotyledons</taxon>
        <taxon>Gunneridae</taxon>
        <taxon>Pentapetalae</taxon>
        <taxon>rosids</taxon>
        <taxon>malvids</taxon>
        <taxon>Myrtales</taxon>
        <taxon>Melastomataceae</taxon>
        <taxon>Melastomatoideae</taxon>
        <taxon>Melastomateae</taxon>
        <taxon>Melastoma</taxon>
    </lineage>
</organism>
<proteinExistence type="predicted"/>
<keyword evidence="2" id="KW-1185">Reference proteome</keyword>
<protein>
    <submittedName>
        <fullName evidence="1">Uncharacterized protein</fullName>
    </submittedName>
</protein>
<name>A0ACB9N3T7_9MYRT</name>
<sequence>MILVTIKPPQSDPRRSCLGHSPHSAASSLLIEDKRITGTRFDGTWIHLELQNYGFSQLISDRSMVSEYSEDHESLMEDTLDGGGVACPQLGLRGLRSKLKGVEEVRSFRSGRSKKTTWRPRSSHEGIPAGREEGVESRQESGESPRAVAIPQAIPLHGSVGATFRWCIQRLEQSRRGTRARRKEQ</sequence>
<comment type="caution">
    <text evidence="1">The sequence shown here is derived from an EMBL/GenBank/DDBJ whole genome shotgun (WGS) entry which is preliminary data.</text>
</comment>
<evidence type="ECO:0000313" key="1">
    <source>
        <dbReference type="EMBL" id="KAI4330840.1"/>
    </source>
</evidence>
<reference evidence="2" key="1">
    <citation type="journal article" date="2023" name="Front. Plant Sci.">
        <title>Chromosomal-level genome assembly of Melastoma candidum provides insights into trichome evolution.</title>
        <authorList>
            <person name="Zhong Y."/>
            <person name="Wu W."/>
            <person name="Sun C."/>
            <person name="Zou P."/>
            <person name="Liu Y."/>
            <person name="Dai S."/>
            <person name="Zhou R."/>
        </authorList>
    </citation>
    <scope>NUCLEOTIDE SEQUENCE [LARGE SCALE GENOMIC DNA]</scope>
</reference>
<accession>A0ACB9N3T7</accession>
<gene>
    <name evidence="1" type="ORF">MLD38_029085</name>
</gene>
<evidence type="ECO:0000313" key="2">
    <source>
        <dbReference type="Proteomes" id="UP001057402"/>
    </source>
</evidence>
<dbReference type="Proteomes" id="UP001057402">
    <property type="component" value="Chromosome 8"/>
</dbReference>
<dbReference type="EMBL" id="CM042887">
    <property type="protein sequence ID" value="KAI4330840.1"/>
    <property type="molecule type" value="Genomic_DNA"/>
</dbReference>